<organism evidence="1 2">
    <name type="scientific">Cuniculiplasma divulgatum</name>
    <dbReference type="NCBI Taxonomy" id="1673428"/>
    <lineage>
        <taxon>Archaea</taxon>
        <taxon>Methanobacteriati</taxon>
        <taxon>Thermoplasmatota</taxon>
        <taxon>Thermoplasmata</taxon>
        <taxon>Thermoplasmatales</taxon>
        <taxon>Cuniculiplasmataceae</taxon>
        <taxon>Cuniculiplasma</taxon>
    </lineage>
</organism>
<evidence type="ECO:0000313" key="2">
    <source>
        <dbReference type="Proteomes" id="UP000195607"/>
    </source>
</evidence>
<reference evidence="1 2" key="1">
    <citation type="submission" date="2016-04" db="EMBL/GenBank/DDBJ databases">
        <authorList>
            <person name="Evans L.H."/>
            <person name="Alamgir A."/>
            <person name="Owens N."/>
            <person name="Weber N.D."/>
            <person name="Virtaneva K."/>
            <person name="Barbian K."/>
            <person name="Babar A."/>
            <person name="Rosenke K."/>
        </authorList>
    </citation>
    <scope>NUCLEOTIDE SEQUENCE [LARGE SCALE GENOMIC DNA]</scope>
    <source>
        <strain evidence="2">S5(T) (JCM 30642 \VKM B-2941)</strain>
    </source>
</reference>
<name>A0A1N5TMW0_9ARCH</name>
<proteinExistence type="predicted"/>
<dbReference type="AlphaFoldDB" id="A0A1N5TMW0"/>
<dbReference type="Proteomes" id="UP000195607">
    <property type="component" value="Chromosome I"/>
</dbReference>
<dbReference type="EMBL" id="LT671858">
    <property type="protein sequence ID" value="SIM49395.1"/>
    <property type="molecule type" value="Genomic_DNA"/>
</dbReference>
<evidence type="ECO:0000313" key="1">
    <source>
        <dbReference type="EMBL" id="SIM49395.1"/>
    </source>
</evidence>
<dbReference type="RefSeq" id="WP_277868667.1">
    <property type="nucleotide sequence ID" value="NZ_LT671858.1"/>
</dbReference>
<dbReference type="GeneID" id="79719204"/>
<gene>
    <name evidence="1" type="ORF">CSP5_0618</name>
</gene>
<sequence length="44" mass="5231">MKISENGAETIRRILNNPLTYCFVWILVWAGKKIFKDEVNYNEI</sequence>
<accession>A0A1N5TMW0</accession>
<protein>
    <submittedName>
        <fullName evidence="1">Uncharacterized protein</fullName>
    </submittedName>
</protein>